<evidence type="ECO:0000313" key="1">
    <source>
        <dbReference type="EMBL" id="SDM42940.1"/>
    </source>
</evidence>
<dbReference type="AlphaFoldDB" id="A0A1G9T5R1"/>
<keyword evidence="2" id="KW-1185">Reference proteome</keyword>
<dbReference type="Proteomes" id="UP000199202">
    <property type="component" value="Unassembled WGS sequence"/>
</dbReference>
<reference evidence="1 2" key="1">
    <citation type="submission" date="2016-10" db="EMBL/GenBank/DDBJ databases">
        <authorList>
            <person name="de Groot N.N."/>
        </authorList>
    </citation>
    <scope>NUCLEOTIDE SEQUENCE [LARGE SCALE GENOMIC DNA]</scope>
    <source>
        <strain evidence="1 2">CGMCC 4.6533</strain>
    </source>
</reference>
<accession>A0A1G9T5R1</accession>
<sequence>MLSLQGGKEQIYAAGARPNFIITLVNAGPVMCTADVGPRALEIRITSGADRIWSNADCVSGDGTEIKQLQRGVPHVRVLDWDRRRSSIDCRSIQQTALPGTYVATARLGGLRSAKGIFHLR</sequence>
<organism evidence="1 2">
    <name type="scientific">Nonomuraea jiangxiensis</name>
    <dbReference type="NCBI Taxonomy" id="633440"/>
    <lineage>
        <taxon>Bacteria</taxon>
        <taxon>Bacillati</taxon>
        <taxon>Actinomycetota</taxon>
        <taxon>Actinomycetes</taxon>
        <taxon>Streptosporangiales</taxon>
        <taxon>Streptosporangiaceae</taxon>
        <taxon>Nonomuraea</taxon>
    </lineage>
</organism>
<gene>
    <name evidence="1" type="ORF">SAMN05421869_14361</name>
</gene>
<evidence type="ECO:0000313" key="2">
    <source>
        <dbReference type="Proteomes" id="UP000199202"/>
    </source>
</evidence>
<proteinExistence type="predicted"/>
<dbReference type="STRING" id="633440.SAMN05421869_14361"/>
<dbReference type="EMBL" id="FNDJ01000043">
    <property type="protein sequence ID" value="SDM42940.1"/>
    <property type="molecule type" value="Genomic_DNA"/>
</dbReference>
<protein>
    <submittedName>
        <fullName evidence="1">Uncharacterized protein</fullName>
    </submittedName>
</protein>
<name>A0A1G9T5R1_9ACTN</name>